<organism evidence="2 3">
    <name type="scientific">Amycolatopsis minnesotensis</name>
    <dbReference type="NCBI Taxonomy" id="337894"/>
    <lineage>
        <taxon>Bacteria</taxon>
        <taxon>Bacillati</taxon>
        <taxon>Actinomycetota</taxon>
        <taxon>Actinomycetes</taxon>
        <taxon>Pseudonocardiales</taxon>
        <taxon>Pseudonocardiaceae</taxon>
        <taxon>Amycolatopsis</taxon>
    </lineage>
</organism>
<evidence type="ECO:0000313" key="2">
    <source>
        <dbReference type="EMBL" id="GAA1994388.1"/>
    </source>
</evidence>
<reference evidence="2 3" key="1">
    <citation type="journal article" date="2019" name="Int. J. Syst. Evol. Microbiol.">
        <title>The Global Catalogue of Microorganisms (GCM) 10K type strain sequencing project: providing services to taxonomists for standard genome sequencing and annotation.</title>
        <authorList>
            <consortium name="The Broad Institute Genomics Platform"/>
            <consortium name="The Broad Institute Genome Sequencing Center for Infectious Disease"/>
            <person name="Wu L."/>
            <person name="Ma J."/>
        </authorList>
    </citation>
    <scope>NUCLEOTIDE SEQUENCE [LARGE SCALE GENOMIC DNA]</scope>
    <source>
        <strain evidence="2 3">JCM 14545</strain>
    </source>
</reference>
<accession>A0ABN2SXN0</accession>
<sequence>MPQLVPPGHGGQGRDQMARKPRKLPEMTSSVDLGDLVLKSDTPESPALLATSAADAPATGQLPG</sequence>
<dbReference type="EMBL" id="BAAANN010000080">
    <property type="protein sequence ID" value="GAA1994388.1"/>
    <property type="molecule type" value="Genomic_DNA"/>
</dbReference>
<name>A0ABN2SXN0_9PSEU</name>
<proteinExistence type="predicted"/>
<evidence type="ECO:0000313" key="3">
    <source>
        <dbReference type="Proteomes" id="UP001501116"/>
    </source>
</evidence>
<evidence type="ECO:0000256" key="1">
    <source>
        <dbReference type="SAM" id="MobiDB-lite"/>
    </source>
</evidence>
<keyword evidence="3" id="KW-1185">Reference proteome</keyword>
<feature type="compositionally biased region" description="Low complexity" evidence="1">
    <location>
        <begin position="45"/>
        <end position="64"/>
    </location>
</feature>
<gene>
    <name evidence="2" type="ORF">GCM10009754_87170</name>
</gene>
<comment type="caution">
    <text evidence="2">The sequence shown here is derived from an EMBL/GenBank/DDBJ whole genome shotgun (WGS) entry which is preliminary data.</text>
</comment>
<feature type="region of interest" description="Disordered" evidence="1">
    <location>
        <begin position="1"/>
        <end position="64"/>
    </location>
</feature>
<dbReference type="Proteomes" id="UP001501116">
    <property type="component" value="Unassembled WGS sequence"/>
</dbReference>
<protein>
    <submittedName>
        <fullName evidence="2">Uncharacterized protein</fullName>
    </submittedName>
</protein>